<evidence type="ECO:0000313" key="3">
    <source>
        <dbReference type="Proteomes" id="UP000007509"/>
    </source>
</evidence>
<dbReference type="OrthoDB" id="1262709at2"/>
<feature type="region of interest" description="Disordered" evidence="1">
    <location>
        <begin position="126"/>
        <end position="155"/>
    </location>
</feature>
<feature type="compositionally biased region" description="Polar residues" evidence="1">
    <location>
        <begin position="126"/>
        <end position="145"/>
    </location>
</feature>
<proteinExistence type="predicted"/>
<organism evidence="2 3">
    <name type="scientific">Chryseobacterium populi</name>
    <dbReference type="NCBI Taxonomy" id="1144316"/>
    <lineage>
        <taxon>Bacteria</taxon>
        <taxon>Pseudomonadati</taxon>
        <taxon>Bacteroidota</taxon>
        <taxon>Flavobacteriia</taxon>
        <taxon>Flavobacteriales</taxon>
        <taxon>Weeksellaceae</taxon>
        <taxon>Chryseobacterium group</taxon>
        <taxon>Chryseobacterium</taxon>
    </lineage>
</organism>
<dbReference type="AlphaFoldDB" id="J2K659"/>
<dbReference type="EMBL" id="AKJY01000088">
    <property type="protein sequence ID" value="EJL68708.1"/>
    <property type="molecule type" value="Genomic_DNA"/>
</dbReference>
<protein>
    <submittedName>
        <fullName evidence="2">Uncharacterized protein</fullName>
    </submittedName>
</protein>
<dbReference type="PATRIC" id="fig|1144316.3.peg.3553"/>
<accession>J2K659</accession>
<dbReference type="RefSeq" id="WP_007846105.1">
    <property type="nucleotide sequence ID" value="NZ_AKJY01000088.1"/>
</dbReference>
<comment type="caution">
    <text evidence="2">The sequence shown here is derived from an EMBL/GenBank/DDBJ whole genome shotgun (WGS) entry which is preliminary data.</text>
</comment>
<sequence>MDTNTSTGQATNPAENAVVFVNNEVLAPPAASPMMGAAKIIIDQSTGMMVQDLQSFLKGFEQLGLIALSRLANNLLTYGTPSMPQTGGGNGNTEAQDTGKGNEMMRDLFKMVSDYAEVKTRISTTMYTTGSDPNEKQNTAPSNNFSDEDPEKKNI</sequence>
<reference evidence="2 3" key="1">
    <citation type="journal article" date="2012" name="J. Bacteriol.">
        <title>Twenty-one genome sequences from Pseudomonas species and 19 genome sequences from diverse bacteria isolated from the rhizosphere and endosphere of Populus deltoides.</title>
        <authorList>
            <person name="Brown S.D."/>
            <person name="Utturkar S.M."/>
            <person name="Klingeman D.M."/>
            <person name="Johnson C.M."/>
            <person name="Martin S.L."/>
            <person name="Land M.L."/>
            <person name="Lu T.Y."/>
            <person name="Schadt C.W."/>
            <person name="Doktycz M.J."/>
            <person name="Pelletier D.A."/>
        </authorList>
    </citation>
    <scope>NUCLEOTIDE SEQUENCE [LARGE SCALE GENOMIC DNA]</scope>
    <source>
        <strain evidence="2 3">CF314</strain>
    </source>
</reference>
<name>J2K659_9FLAO</name>
<dbReference type="Proteomes" id="UP000007509">
    <property type="component" value="Unassembled WGS sequence"/>
</dbReference>
<evidence type="ECO:0000256" key="1">
    <source>
        <dbReference type="SAM" id="MobiDB-lite"/>
    </source>
</evidence>
<keyword evidence="3" id="KW-1185">Reference proteome</keyword>
<evidence type="ECO:0000313" key="2">
    <source>
        <dbReference type="EMBL" id="EJL68708.1"/>
    </source>
</evidence>
<gene>
    <name evidence="2" type="ORF">PMI13_03534</name>
</gene>